<evidence type="ECO:0000256" key="4">
    <source>
        <dbReference type="ARBA" id="ARBA00022475"/>
    </source>
</evidence>
<dbReference type="SMART" id="SM00387">
    <property type="entry name" value="HATPase_c"/>
    <property type="match status" value="1"/>
</dbReference>
<dbReference type="Gene3D" id="3.30.565.10">
    <property type="entry name" value="Histidine kinase-like ATPase, C-terminal domain"/>
    <property type="match status" value="1"/>
</dbReference>
<dbReference type="Proteomes" id="UP000878956">
    <property type="component" value="Unassembled WGS sequence"/>
</dbReference>
<dbReference type="InterPro" id="IPR005467">
    <property type="entry name" value="His_kinase_dom"/>
</dbReference>
<evidence type="ECO:0000256" key="7">
    <source>
        <dbReference type="ARBA" id="ARBA00022692"/>
    </source>
</evidence>
<evidence type="ECO:0000256" key="2">
    <source>
        <dbReference type="ARBA" id="ARBA00004651"/>
    </source>
</evidence>
<evidence type="ECO:0000256" key="10">
    <source>
        <dbReference type="ARBA" id="ARBA00022840"/>
    </source>
</evidence>
<dbReference type="RefSeq" id="WP_003437034.1">
    <property type="nucleotide sequence ID" value="NZ_AP031492.1"/>
</dbReference>
<dbReference type="PANTHER" id="PTHR45528:SF1">
    <property type="entry name" value="SENSOR HISTIDINE KINASE CPXA"/>
    <property type="match status" value="1"/>
</dbReference>
<evidence type="ECO:0000256" key="5">
    <source>
        <dbReference type="ARBA" id="ARBA00022553"/>
    </source>
</evidence>
<dbReference type="InterPro" id="IPR003661">
    <property type="entry name" value="HisK_dim/P_dom"/>
</dbReference>
<evidence type="ECO:0000313" key="20">
    <source>
        <dbReference type="EMBL" id="VFD32204.1"/>
    </source>
</evidence>
<dbReference type="SMART" id="SM00388">
    <property type="entry name" value="HisKA"/>
    <property type="match status" value="1"/>
</dbReference>
<keyword evidence="11" id="KW-1133">Transmembrane helix</keyword>
<reference evidence="18" key="4">
    <citation type="submission" date="2021-06" db="EMBL/GenBank/DDBJ databases">
        <authorList>
            <consortium name="NCBI Pathogen Detection Project"/>
        </authorList>
    </citation>
    <scope>NUCLEOTIDE SEQUENCE</scope>
    <source>
        <strain evidence="18">HN1000</strain>
    </source>
</reference>
<name>A0A031WG74_CLODI</name>
<evidence type="ECO:0000256" key="3">
    <source>
        <dbReference type="ARBA" id="ARBA00012438"/>
    </source>
</evidence>
<protein>
    <recommendedName>
        <fullName evidence="3">histidine kinase</fullName>
        <ecNumber evidence="3">2.7.13.3</ecNumber>
    </recommendedName>
</protein>
<evidence type="ECO:0000256" key="13">
    <source>
        <dbReference type="ARBA" id="ARBA00023136"/>
    </source>
</evidence>
<dbReference type="Proteomes" id="UP000189137">
    <property type="component" value="Unassembled WGS sequence"/>
</dbReference>
<dbReference type="CDD" id="cd00082">
    <property type="entry name" value="HisKA"/>
    <property type="match status" value="1"/>
</dbReference>
<dbReference type="GeneID" id="66353441"/>
<dbReference type="EMBL" id="FUPS01000003">
    <property type="protein sequence ID" value="SJS02166.1"/>
    <property type="molecule type" value="Genomic_DNA"/>
</dbReference>
<evidence type="ECO:0000256" key="11">
    <source>
        <dbReference type="ARBA" id="ARBA00022989"/>
    </source>
</evidence>
<dbReference type="GO" id="GO:0000155">
    <property type="term" value="F:phosphorelay sensor kinase activity"/>
    <property type="evidence" value="ECO:0007669"/>
    <property type="project" value="InterPro"/>
</dbReference>
<evidence type="ECO:0000313" key="17">
    <source>
        <dbReference type="EMBL" id="CDT67278.1"/>
    </source>
</evidence>
<dbReference type="InterPro" id="IPR036097">
    <property type="entry name" value="HisK_dim/P_sf"/>
</dbReference>
<dbReference type="InterPro" id="IPR050398">
    <property type="entry name" value="HssS/ArlS-like"/>
</dbReference>
<evidence type="ECO:0000256" key="8">
    <source>
        <dbReference type="ARBA" id="ARBA00022741"/>
    </source>
</evidence>
<dbReference type="SUPFAM" id="SSF47384">
    <property type="entry name" value="Homodimeric domain of signal transducing histidine kinase"/>
    <property type="match status" value="1"/>
</dbReference>
<evidence type="ECO:0000256" key="12">
    <source>
        <dbReference type="ARBA" id="ARBA00023012"/>
    </source>
</evidence>
<reference evidence="15" key="1">
    <citation type="submission" date="2014-07" db="EMBL/GenBank/DDBJ databases">
        <authorList>
            <person name="Monot Marc"/>
        </authorList>
    </citation>
    <scope>NUCLEOTIDE SEQUENCE</scope>
    <source>
        <strain evidence="17">7032989</strain>
        <strain evidence="16">7032994</strain>
    </source>
</reference>
<organism evidence="15">
    <name type="scientific">Clostridioides difficile</name>
    <name type="common">Peptoclostridium difficile</name>
    <dbReference type="NCBI Taxonomy" id="1496"/>
    <lineage>
        <taxon>Bacteria</taxon>
        <taxon>Bacillati</taxon>
        <taxon>Bacillota</taxon>
        <taxon>Clostridia</taxon>
        <taxon>Peptostreptococcales</taxon>
        <taxon>Peptostreptococcaceae</taxon>
        <taxon>Clostridioides</taxon>
    </lineage>
</organism>
<evidence type="ECO:0000256" key="6">
    <source>
        <dbReference type="ARBA" id="ARBA00022679"/>
    </source>
</evidence>
<dbReference type="SUPFAM" id="SSF55874">
    <property type="entry name" value="ATPase domain of HSP90 chaperone/DNA topoisomerase II/histidine kinase"/>
    <property type="match status" value="1"/>
</dbReference>
<dbReference type="CDD" id="cd00075">
    <property type="entry name" value="HATPase"/>
    <property type="match status" value="1"/>
</dbReference>
<evidence type="ECO:0000313" key="18">
    <source>
        <dbReference type="EMBL" id="HBH1543489.1"/>
    </source>
</evidence>
<dbReference type="GO" id="GO:0005886">
    <property type="term" value="C:plasma membrane"/>
    <property type="evidence" value="ECO:0007669"/>
    <property type="project" value="UniProtKB-SubCell"/>
</dbReference>
<keyword evidence="13" id="KW-0472">Membrane</keyword>
<dbReference type="EMBL" id="LK933327">
    <property type="protein sequence ID" value="CDT67278.1"/>
    <property type="molecule type" value="Genomic_DNA"/>
</dbReference>
<dbReference type="Proteomes" id="UP000411588">
    <property type="component" value="Unassembled WGS sequence"/>
</dbReference>
<evidence type="ECO:0000256" key="9">
    <source>
        <dbReference type="ARBA" id="ARBA00022777"/>
    </source>
</evidence>
<dbReference type="Gene3D" id="1.10.287.130">
    <property type="match status" value="1"/>
</dbReference>
<dbReference type="Pfam" id="PF00512">
    <property type="entry name" value="HisKA"/>
    <property type="match status" value="1"/>
</dbReference>
<gene>
    <name evidence="19" type="primary">cssS</name>
    <name evidence="17" type="ORF">BN1095_630064</name>
    <name evidence="15" type="ORF">BN1096_340061</name>
    <name evidence="16" type="ORF">BN1097_350067</name>
    <name evidence="18" type="ORF">KRM00_003018</name>
    <name evidence="20" type="ORF">SAMEA1402399_01919</name>
    <name evidence="19" type="ORF">SAMEA3375112_00972</name>
</gene>
<dbReference type="EMBL" id="CAADAN010000006">
    <property type="protein sequence ID" value="VFD32204.1"/>
    <property type="molecule type" value="Genomic_DNA"/>
</dbReference>
<keyword evidence="7" id="KW-0812">Transmembrane</keyword>
<dbReference type="Gene3D" id="6.10.340.10">
    <property type="match status" value="1"/>
</dbReference>
<dbReference type="EMBL" id="LK932371">
    <property type="protein sequence ID" value="CDS84921.1"/>
    <property type="molecule type" value="Genomic_DNA"/>
</dbReference>
<evidence type="ECO:0000313" key="22">
    <source>
        <dbReference type="Proteomes" id="UP000411588"/>
    </source>
</evidence>
<keyword evidence="8" id="KW-0547">Nucleotide-binding</keyword>
<evidence type="ECO:0000313" key="21">
    <source>
        <dbReference type="Proteomes" id="UP000189137"/>
    </source>
</evidence>
<evidence type="ECO:0000256" key="1">
    <source>
        <dbReference type="ARBA" id="ARBA00000085"/>
    </source>
</evidence>
<keyword evidence="6 19" id="KW-0808">Transferase</keyword>
<keyword evidence="12" id="KW-0902">Two-component regulatory system</keyword>
<comment type="catalytic activity">
    <reaction evidence="1">
        <text>ATP + protein L-histidine = ADP + protein N-phospho-L-histidine.</text>
        <dbReference type="EC" id="2.7.13.3"/>
    </reaction>
</comment>
<sequence>MKNGNDKNRIGKIKSKFKLKFSKKNISIKTRILLSILCLIIIVFMIILVSFNVFLDTYIKTTANEELTKSTEIVEHMDSNFRPIKPPQDDGKLPPKVLSNFMRNVQDKVRMAETQSDADAMVVDSKYNLIFPTREDDFLKNVDEMELIRECIQNEKLDLNSDENTRISTRNKDYYISTVKITSIYGEQDKYLILFIDISKTLNLAQKINIVLISVMCFAGILAIFTAVILSEKIAKPIKELCEFAKKMGQGDFKRTYFDFSDKELVELSTVMNKSAEYLDKYDNEQKIFFQNASHELRTPLMSIKGYAEAIKYNVIDSKHASDIILEESDRLSDMVEDLLYISKIDNITKDFELVECDLREVLSNCGARQNVRAINKGIKFIYEFDEEMVLFECDEKNISKAFMNLIENALRYAKSEIKIVCKYNQKNIVVIIEDDGIGIKKEDLPHVFERFYKGVGGNHGIGLSIVKSIVNKHGGRIYVENGKKGAKFTILFKL</sequence>
<dbReference type="PATRIC" id="fig|1496.1373.peg.3626"/>
<dbReference type="AlphaFoldDB" id="A0A031WG74"/>
<accession>A0A031WG74</accession>
<dbReference type="PROSITE" id="PS50109">
    <property type="entry name" value="HIS_KIN"/>
    <property type="match status" value="1"/>
</dbReference>
<dbReference type="InterPro" id="IPR036890">
    <property type="entry name" value="HATPase_C_sf"/>
</dbReference>
<dbReference type="EMBL" id="LK932485">
    <property type="protein sequence ID" value="CDS84489.1"/>
    <property type="molecule type" value="Genomic_DNA"/>
</dbReference>
<keyword evidence="5" id="KW-0597">Phosphoprotein</keyword>
<dbReference type="FunFam" id="1.10.287.130:FF:000001">
    <property type="entry name" value="Two-component sensor histidine kinase"/>
    <property type="match status" value="1"/>
</dbReference>
<evidence type="ECO:0000313" key="19">
    <source>
        <dbReference type="EMBL" id="SJS02166.1"/>
    </source>
</evidence>
<keyword evidence="4" id="KW-1003">Cell membrane</keyword>
<dbReference type="InterPro" id="IPR004358">
    <property type="entry name" value="Sig_transdc_His_kin-like_C"/>
</dbReference>
<reference evidence="19 21" key="2">
    <citation type="submission" date="2017-02" db="EMBL/GenBank/DDBJ databases">
        <authorList>
            <consortium name="Pathogen Informatics"/>
        </authorList>
    </citation>
    <scope>NUCLEOTIDE SEQUENCE [LARGE SCALE GENOMIC DNA]</scope>
    <source>
        <strain evidence="20">Clo34</strain>
        <strain evidence="22">clo34</strain>
        <strain evidence="19 21">VRECD0157</strain>
    </source>
</reference>
<evidence type="ECO:0000313" key="16">
    <source>
        <dbReference type="EMBL" id="CDS84921.1"/>
    </source>
</evidence>
<dbReference type="Pfam" id="PF02518">
    <property type="entry name" value="HATPase_c"/>
    <property type="match status" value="1"/>
</dbReference>
<proteinExistence type="predicted"/>
<reference evidence="18" key="3">
    <citation type="journal article" date="2018" name="Genome Biol.">
        <title>SKESA: strategic k-mer extension for scrupulous assemblies.</title>
        <authorList>
            <person name="Souvorov A."/>
            <person name="Agarwala R."/>
            <person name="Lipman D.J."/>
        </authorList>
    </citation>
    <scope>NUCLEOTIDE SEQUENCE</scope>
    <source>
        <strain evidence="18">HN1000</strain>
    </source>
</reference>
<dbReference type="PANTHER" id="PTHR45528">
    <property type="entry name" value="SENSOR HISTIDINE KINASE CPXA"/>
    <property type="match status" value="1"/>
</dbReference>
<comment type="subcellular location">
    <subcellularLocation>
        <location evidence="2">Cell membrane</location>
        <topology evidence="2">Multi-pass membrane protein</topology>
    </subcellularLocation>
</comment>
<dbReference type="EMBL" id="DAEPXK010000039">
    <property type="protein sequence ID" value="HBH1543489.1"/>
    <property type="molecule type" value="Genomic_DNA"/>
</dbReference>
<feature type="domain" description="Histidine kinase" evidence="14">
    <location>
        <begin position="292"/>
        <end position="495"/>
    </location>
</feature>
<dbReference type="GO" id="GO:0005524">
    <property type="term" value="F:ATP binding"/>
    <property type="evidence" value="ECO:0007669"/>
    <property type="project" value="UniProtKB-KW"/>
</dbReference>
<keyword evidence="9 15" id="KW-0418">Kinase</keyword>
<evidence type="ECO:0000259" key="14">
    <source>
        <dbReference type="PROSITE" id="PS50109"/>
    </source>
</evidence>
<evidence type="ECO:0000313" key="15">
    <source>
        <dbReference type="EMBL" id="CDS84489.1"/>
    </source>
</evidence>
<dbReference type="EC" id="2.7.13.3" evidence="3"/>
<dbReference type="PRINTS" id="PR00344">
    <property type="entry name" value="BCTRLSENSOR"/>
</dbReference>
<dbReference type="InterPro" id="IPR003594">
    <property type="entry name" value="HATPase_dom"/>
</dbReference>
<keyword evidence="10" id="KW-0067">ATP-binding</keyword>